<dbReference type="InterPro" id="IPR001387">
    <property type="entry name" value="Cro/C1-type_HTH"/>
</dbReference>
<dbReference type="Gene3D" id="3.30.450.180">
    <property type="match status" value="1"/>
</dbReference>
<sequence>MTDRQELARFLRGQREKLVPADVGLPGEPSRRTLGLRREEVAELAHMSVDYYARLEQARAPRPSPRVLDALTGVFRLDPAERSHLFRLAGTQLTPLAAPVRTVRPHVEALLERIPDTAAIVTDATYDVIAWNPLADAVLGGDLDTRPNLARRRFLGRPLESSGAEESAHILVSRLRRAADRYPYDPGLARLLAELRAGSEEFTQIWETDPVHAPGHRSKTLIHPEAGRLRVSCDVLTVPHDDQQVVFMTADPGTSSARALRQLAAAGREFSAR</sequence>
<accession>A0ABW6M3R8</accession>
<name>A0ABW6M3R8_9ACTN</name>
<comment type="caution">
    <text evidence="2">The sequence shown here is derived from an EMBL/GenBank/DDBJ whole genome shotgun (WGS) entry which is preliminary data.</text>
</comment>
<dbReference type="CDD" id="cd00093">
    <property type="entry name" value="HTH_XRE"/>
    <property type="match status" value="1"/>
</dbReference>
<dbReference type="RefSeq" id="WP_388106542.1">
    <property type="nucleotide sequence ID" value="NZ_JBIAHM010000005.1"/>
</dbReference>
<dbReference type="InterPro" id="IPR041413">
    <property type="entry name" value="MLTR_LBD"/>
</dbReference>
<protein>
    <submittedName>
        <fullName evidence="2">Helix-turn-helix transcriptional regulator</fullName>
    </submittedName>
</protein>
<reference evidence="2 3" key="1">
    <citation type="submission" date="2024-10" db="EMBL/GenBank/DDBJ databases">
        <title>The Natural Products Discovery Center: Release of the First 8490 Sequenced Strains for Exploring Actinobacteria Biosynthetic Diversity.</title>
        <authorList>
            <person name="Kalkreuter E."/>
            <person name="Kautsar S.A."/>
            <person name="Yang D."/>
            <person name="Bader C.D."/>
            <person name="Teijaro C.N."/>
            <person name="Fluegel L."/>
            <person name="Davis C.M."/>
            <person name="Simpson J.R."/>
            <person name="Lauterbach L."/>
            <person name="Steele A.D."/>
            <person name="Gui C."/>
            <person name="Meng S."/>
            <person name="Li G."/>
            <person name="Viehrig K."/>
            <person name="Ye F."/>
            <person name="Su P."/>
            <person name="Kiefer A.F."/>
            <person name="Nichols A."/>
            <person name="Cepeda A.J."/>
            <person name="Yan W."/>
            <person name="Fan B."/>
            <person name="Jiang Y."/>
            <person name="Adhikari A."/>
            <person name="Zheng C.-J."/>
            <person name="Schuster L."/>
            <person name="Cowan T.M."/>
            <person name="Smanski M.J."/>
            <person name="Chevrette M.G."/>
            <person name="De Carvalho L.P.S."/>
            <person name="Shen B."/>
        </authorList>
    </citation>
    <scope>NUCLEOTIDE SEQUENCE [LARGE SCALE GENOMIC DNA]</scope>
    <source>
        <strain evidence="2 3">NPDC006488</strain>
    </source>
</reference>
<dbReference type="Pfam" id="PF13560">
    <property type="entry name" value="HTH_31"/>
    <property type="match status" value="1"/>
</dbReference>
<dbReference type="InterPro" id="IPR010982">
    <property type="entry name" value="Lambda_DNA-bd_dom_sf"/>
</dbReference>
<evidence type="ECO:0000259" key="1">
    <source>
        <dbReference type="PROSITE" id="PS50943"/>
    </source>
</evidence>
<dbReference type="PANTHER" id="PTHR35010">
    <property type="entry name" value="BLL4672 PROTEIN-RELATED"/>
    <property type="match status" value="1"/>
</dbReference>
<dbReference type="SUPFAM" id="SSF47413">
    <property type="entry name" value="lambda repressor-like DNA-binding domains"/>
    <property type="match status" value="1"/>
</dbReference>
<evidence type="ECO:0000313" key="2">
    <source>
        <dbReference type="EMBL" id="MFE9600177.1"/>
    </source>
</evidence>
<dbReference type="Gene3D" id="1.10.260.40">
    <property type="entry name" value="lambda repressor-like DNA-binding domains"/>
    <property type="match status" value="1"/>
</dbReference>
<gene>
    <name evidence="2" type="ORF">ACFYNQ_16595</name>
</gene>
<organism evidence="2 3">
    <name type="scientific">Streptomyces hokutonensis</name>
    <dbReference type="NCBI Taxonomy" id="1306990"/>
    <lineage>
        <taxon>Bacteria</taxon>
        <taxon>Bacillati</taxon>
        <taxon>Actinomycetota</taxon>
        <taxon>Actinomycetes</taxon>
        <taxon>Kitasatosporales</taxon>
        <taxon>Streptomycetaceae</taxon>
        <taxon>Streptomyces</taxon>
    </lineage>
</organism>
<dbReference type="SMART" id="SM00530">
    <property type="entry name" value="HTH_XRE"/>
    <property type="match status" value="1"/>
</dbReference>
<dbReference type="PROSITE" id="PS50943">
    <property type="entry name" value="HTH_CROC1"/>
    <property type="match status" value="1"/>
</dbReference>
<proteinExistence type="predicted"/>
<dbReference type="Proteomes" id="UP001601303">
    <property type="component" value="Unassembled WGS sequence"/>
</dbReference>
<keyword evidence="3" id="KW-1185">Reference proteome</keyword>
<dbReference type="PANTHER" id="PTHR35010:SF2">
    <property type="entry name" value="BLL4672 PROTEIN"/>
    <property type="match status" value="1"/>
</dbReference>
<feature type="domain" description="HTH cro/C1-type" evidence="1">
    <location>
        <begin position="34"/>
        <end position="82"/>
    </location>
</feature>
<dbReference type="Pfam" id="PF17765">
    <property type="entry name" value="MLTR_LBD"/>
    <property type="match status" value="1"/>
</dbReference>
<dbReference type="EMBL" id="JBIAHM010000005">
    <property type="protein sequence ID" value="MFE9600177.1"/>
    <property type="molecule type" value="Genomic_DNA"/>
</dbReference>
<evidence type="ECO:0000313" key="3">
    <source>
        <dbReference type="Proteomes" id="UP001601303"/>
    </source>
</evidence>